<dbReference type="OrthoDB" id="6252479at2759"/>
<dbReference type="AlphaFoldDB" id="A0A9Q3ILA4"/>
<name>A0A9Q3ILA4_9BASI</name>
<reference evidence="1" key="1">
    <citation type="submission" date="2021-03" db="EMBL/GenBank/DDBJ databases">
        <title>Draft genome sequence of rust myrtle Austropuccinia psidii MF-1, a brazilian biotype.</title>
        <authorList>
            <person name="Quecine M.C."/>
            <person name="Pachon D.M.R."/>
            <person name="Bonatelli M.L."/>
            <person name="Correr F.H."/>
            <person name="Franceschini L.M."/>
            <person name="Leite T.F."/>
            <person name="Margarido G.R.A."/>
            <person name="Almeida C.A."/>
            <person name="Ferrarezi J.A."/>
            <person name="Labate C.A."/>
        </authorList>
    </citation>
    <scope>NUCLEOTIDE SEQUENCE</scope>
    <source>
        <strain evidence="1">MF-1</strain>
    </source>
</reference>
<accession>A0A9Q3ILA4</accession>
<proteinExistence type="predicted"/>
<dbReference type="EMBL" id="AVOT02048008">
    <property type="protein sequence ID" value="MBW0543250.1"/>
    <property type="molecule type" value="Genomic_DNA"/>
</dbReference>
<protein>
    <submittedName>
        <fullName evidence="1">Uncharacterized protein</fullName>
    </submittedName>
</protein>
<comment type="caution">
    <text evidence="1">The sequence shown here is derived from an EMBL/GenBank/DDBJ whole genome shotgun (WGS) entry which is preliminary data.</text>
</comment>
<dbReference type="Proteomes" id="UP000765509">
    <property type="component" value="Unassembled WGS sequence"/>
</dbReference>
<organism evidence="1 2">
    <name type="scientific">Austropuccinia psidii MF-1</name>
    <dbReference type="NCBI Taxonomy" id="1389203"/>
    <lineage>
        <taxon>Eukaryota</taxon>
        <taxon>Fungi</taxon>
        <taxon>Dikarya</taxon>
        <taxon>Basidiomycota</taxon>
        <taxon>Pucciniomycotina</taxon>
        <taxon>Pucciniomycetes</taxon>
        <taxon>Pucciniales</taxon>
        <taxon>Sphaerophragmiaceae</taxon>
        <taxon>Austropuccinia</taxon>
    </lineage>
</organism>
<evidence type="ECO:0000313" key="1">
    <source>
        <dbReference type="EMBL" id="MBW0543250.1"/>
    </source>
</evidence>
<evidence type="ECO:0000313" key="2">
    <source>
        <dbReference type="Proteomes" id="UP000765509"/>
    </source>
</evidence>
<sequence length="113" mass="12893">MLLSNASLNMEIWPRYLTLILPNKMDRYDGVNDQCFNANYPNFNANSPSRRKEFPHVEGRQNQWRAVGVTGSQPEDVYGGFNGQQHTSHMPFERNAQQVSSPITLVPGMYKCS</sequence>
<gene>
    <name evidence="1" type="ORF">O181_082965</name>
</gene>
<keyword evidence="2" id="KW-1185">Reference proteome</keyword>